<dbReference type="PANTHER" id="PTHR33993:SF2">
    <property type="entry name" value="VOC DOMAIN-CONTAINING PROTEIN"/>
    <property type="match status" value="1"/>
</dbReference>
<accession>A0A8J4DLR4</accession>
<dbReference type="Gene3D" id="3.10.180.10">
    <property type="entry name" value="2,3-Dihydroxybiphenyl 1,2-Dioxygenase, domain 1"/>
    <property type="match status" value="1"/>
</dbReference>
<dbReference type="Proteomes" id="UP000652013">
    <property type="component" value="Unassembled WGS sequence"/>
</dbReference>
<dbReference type="EMBL" id="BOOY01000033">
    <property type="protein sequence ID" value="GIJ05370.1"/>
    <property type="molecule type" value="Genomic_DNA"/>
</dbReference>
<evidence type="ECO:0000256" key="1">
    <source>
        <dbReference type="SAM" id="MobiDB-lite"/>
    </source>
</evidence>
<protein>
    <submittedName>
        <fullName evidence="3">Glyoxalase</fullName>
    </submittedName>
</protein>
<comment type="caution">
    <text evidence="3">The sequence shown here is derived from an EMBL/GenBank/DDBJ whole genome shotgun (WGS) entry which is preliminary data.</text>
</comment>
<dbReference type="InterPro" id="IPR052164">
    <property type="entry name" value="Anthracycline_SecMetBiosynth"/>
</dbReference>
<gene>
    <name evidence="3" type="ORF">Sya03_47220</name>
</gene>
<dbReference type="InterPro" id="IPR053863">
    <property type="entry name" value="Glyoxy/Ble-like_N"/>
</dbReference>
<dbReference type="InterPro" id="IPR029068">
    <property type="entry name" value="Glyas_Bleomycin-R_OHBP_Dase"/>
</dbReference>
<proteinExistence type="predicted"/>
<feature type="domain" description="VOC" evidence="2">
    <location>
        <begin position="3"/>
        <end position="123"/>
    </location>
</feature>
<dbReference type="CDD" id="cd07247">
    <property type="entry name" value="SgaA_N_like"/>
    <property type="match status" value="1"/>
</dbReference>
<dbReference type="Pfam" id="PF22677">
    <property type="entry name" value="Ble-like_N"/>
    <property type="match status" value="1"/>
</dbReference>
<dbReference type="PROSITE" id="PS51819">
    <property type="entry name" value="VOC"/>
    <property type="match status" value="1"/>
</dbReference>
<dbReference type="RefSeq" id="WP_203940587.1">
    <property type="nucleotide sequence ID" value="NZ_BAAAGJ010000011.1"/>
</dbReference>
<organism evidence="3 4">
    <name type="scientific">Spirilliplanes yamanashiensis</name>
    <dbReference type="NCBI Taxonomy" id="42233"/>
    <lineage>
        <taxon>Bacteria</taxon>
        <taxon>Bacillati</taxon>
        <taxon>Actinomycetota</taxon>
        <taxon>Actinomycetes</taxon>
        <taxon>Micromonosporales</taxon>
        <taxon>Micromonosporaceae</taxon>
        <taxon>Spirilliplanes</taxon>
    </lineage>
</organism>
<dbReference type="SUPFAM" id="SSF54593">
    <property type="entry name" value="Glyoxalase/Bleomycin resistance protein/Dihydroxybiphenyl dioxygenase"/>
    <property type="match status" value="1"/>
</dbReference>
<feature type="region of interest" description="Disordered" evidence="1">
    <location>
        <begin position="38"/>
        <end position="61"/>
    </location>
</feature>
<evidence type="ECO:0000313" key="4">
    <source>
        <dbReference type="Proteomes" id="UP000652013"/>
    </source>
</evidence>
<keyword evidence="4" id="KW-1185">Reference proteome</keyword>
<evidence type="ECO:0000259" key="2">
    <source>
        <dbReference type="PROSITE" id="PS51819"/>
    </source>
</evidence>
<evidence type="ECO:0000313" key="3">
    <source>
        <dbReference type="EMBL" id="GIJ05370.1"/>
    </source>
</evidence>
<reference evidence="3" key="1">
    <citation type="submission" date="2021-01" db="EMBL/GenBank/DDBJ databases">
        <title>Whole genome shotgun sequence of Spirilliplanes yamanashiensis NBRC 15828.</title>
        <authorList>
            <person name="Komaki H."/>
            <person name="Tamura T."/>
        </authorList>
    </citation>
    <scope>NUCLEOTIDE SEQUENCE</scope>
    <source>
        <strain evidence="3">NBRC 15828</strain>
    </source>
</reference>
<dbReference type="InterPro" id="IPR037523">
    <property type="entry name" value="VOC_core"/>
</dbReference>
<dbReference type="AlphaFoldDB" id="A0A8J4DLR4"/>
<dbReference type="PANTHER" id="PTHR33993">
    <property type="entry name" value="GLYOXALASE-RELATED"/>
    <property type="match status" value="1"/>
</dbReference>
<name>A0A8J4DLR4_9ACTN</name>
<sequence length="124" mass="12953">MDKVVHFELPADDVERAQAFYREAFGWQLNSMPGMGYTLVSTTPTGPDGAPSEPGGINGGMLKRQAPITAPVITVGVDDIDAALATVERLGGSVALGKQPVGDMGFSAYFADPEGNVVGLWQNA</sequence>